<dbReference type="AlphaFoldDB" id="A0A0F9NAQ4"/>
<protein>
    <submittedName>
        <fullName evidence="1">Uncharacterized protein</fullName>
    </submittedName>
</protein>
<sequence>MKLQNLQEAKYAHGRTVERVLKFFNMDKMHYGPGGEEEPVYVIKPDFVAQFGTVSDYSIHSIQFGEGVEGKYAWVNNGENYLLDWFLENIEIFKKSKVL</sequence>
<reference evidence="1" key="1">
    <citation type="journal article" date="2015" name="Nature">
        <title>Complex archaea that bridge the gap between prokaryotes and eukaryotes.</title>
        <authorList>
            <person name="Spang A."/>
            <person name="Saw J.H."/>
            <person name="Jorgensen S.L."/>
            <person name="Zaremba-Niedzwiedzka K."/>
            <person name="Martijn J."/>
            <person name="Lind A.E."/>
            <person name="van Eijk R."/>
            <person name="Schleper C."/>
            <person name="Guy L."/>
            <person name="Ettema T.J."/>
        </authorList>
    </citation>
    <scope>NUCLEOTIDE SEQUENCE</scope>
</reference>
<comment type="caution">
    <text evidence="1">The sequence shown here is derived from an EMBL/GenBank/DDBJ whole genome shotgun (WGS) entry which is preliminary data.</text>
</comment>
<proteinExistence type="predicted"/>
<organism evidence="1">
    <name type="scientific">marine sediment metagenome</name>
    <dbReference type="NCBI Taxonomy" id="412755"/>
    <lineage>
        <taxon>unclassified sequences</taxon>
        <taxon>metagenomes</taxon>
        <taxon>ecological metagenomes</taxon>
    </lineage>
</organism>
<evidence type="ECO:0000313" key="1">
    <source>
        <dbReference type="EMBL" id="KKM78452.1"/>
    </source>
</evidence>
<gene>
    <name evidence="1" type="ORF">LCGC14_1359790</name>
</gene>
<name>A0A0F9NAQ4_9ZZZZ</name>
<dbReference type="EMBL" id="LAZR01008488">
    <property type="protein sequence ID" value="KKM78452.1"/>
    <property type="molecule type" value="Genomic_DNA"/>
</dbReference>
<accession>A0A0F9NAQ4</accession>